<reference evidence="6" key="1">
    <citation type="journal article" date="2019" name="Int. J. Syst. Evol. Microbiol.">
        <title>The Global Catalogue of Microorganisms (GCM) 10K type strain sequencing project: providing services to taxonomists for standard genome sequencing and annotation.</title>
        <authorList>
            <consortium name="The Broad Institute Genomics Platform"/>
            <consortium name="The Broad Institute Genome Sequencing Center for Infectious Disease"/>
            <person name="Wu L."/>
            <person name="Ma J."/>
        </authorList>
    </citation>
    <scope>NUCLEOTIDE SEQUENCE [LARGE SCALE GENOMIC DNA]</scope>
    <source>
        <strain evidence="6">CGMCC 4.7645</strain>
    </source>
</reference>
<protein>
    <submittedName>
        <fullName evidence="5">BREX-2 system phosphatase PglZ</fullName>
    </submittedName>
</protein>
<dbReference type="Pfam" id="PF25863">
    <property type="entry name" value="PglZ_C"/>
    <property type="match status" value="1"/>
</dbReference>
<evidence type="ECO:0000256" key="1">
    <source>
        <dbReference type="SAM" id="MobiDB-lite"/>
    </source>
</evidence>
<proteinExistence type="predicted"/>
<gene>
    <name evidence="5" type="primary">pglZ</name>
    <name evidence="5" type="ORF">ACFSXZ_03560</name>
</gene>
<evidence type="ECO:0000259" key="2">
    <source>
        <dbReference type="Pfam" id="PF25861"/>
    </source>
</evidence>
<dbReference type="NCBIfam" id="NF033446">
    <property type="entry name" value="BREX_PglZ_2"/>
    <property type="match status" value="1"/>
</dbReference>
<keyword evidence="6" id="KW-1185">Reference proteome</keyword>
<evidence type="ECO:0000313" key="5">
    <source>
        <dbReference type="EMBL" id="MFD2415400.1"/>
    </source>
</evidence>
<dbReference type="SUPFAM" id="SSF53649">
    <property type="entry name" value="Alkaline phosphatase-like"/>
    <property type="match status" value="1"/>
</dbReference>
<feature type="domain" description="Alkaline phosphatase-like protein PglZ second" evidence="2">
    <location>
        <begin position="178"/>
        <end position="325"/>
    </location>
</feature>
<dbReference type="InterPro" id="IPR017850">
    <property type="entry name" value="Alkaline_phosphatase_core_sf"/>
</dbReference>
<dbReference type="InterPro" id="IPR047992">
    <property type="entry name" value="BREX_PglZ"/>
</dbReference>
<feature type="domain" description="Alkaline phosphatase-like protein PglZ N-terminal" evidence="3">
    <location>
        <begin position="48"/>
        <end position="107"/>
    </location>
</feature>
<comment type="caution">
    <text evidence="5">The sequence shown here is derived from an EMBL/GenBank/DDBJ whole genome shotgun (WGS) entry which is preliminary data.</text>
</comment>
<feature type="region of interest" description="Disordered" evidence="1">
    <location>
        <begin position="751"/>
        <end position="776"/>
    </location>
</feature>
<sequence>MSVPPALDRKIVEALVQQWLPQAKERRLLLAYGRYTDGTTEFPVTVDGNRRRVHVTDQHSVLGVVEAWEEHRRSRSENEILVVTTSVRDEDLGWDVLAYAIGRSVRMADRVRIVAQRFGAVDVDPRIRNEKWLVEALLAAEPVEGWPRSGSVLTRDAAVRALIGARLGRTVVAEGTLDAGALLEWSLDPAGPVRFAELPPAEREGLTDWLVGTSGPVAAVLMRLATEKRAGDAMPLGIVGTAATSEAAPSDAVLGFGALIGGGNTAELRAFSNAVEGLLERWVAEAETGGRHGEDARLRVLRVLNRADDLAAEVKLTSALGESRFLPSAYSSRLGKLAAALVPGDPAAAGEAERALTELRAHCFARLAPSRQQAAEMAVRLLRWLAVPQAPAGSVAAFIRDHMATGAWVDRALTILWEGDAANDPVVGQAYRAVCEAVRARREMLDEAFAGKLAAWARHASATESAGCVLIEQVLREFARPMAAGKPPLIVVLDGMSAAIALDFAEQVANRGWTEVSPTPGRAGAVAVIPSVTTASRASLLSGGLTTGDQAGERDGFIKFWRKHNREAALFHKADIAGGAGRRLADDLMAALAEERTVVGVVLNTIDDALDHGSPGDRTSWSLADITYLPELLDAARGYGRPVLLVSDHGHVLHRTEDPPASKPGTESARWRTGTPDKGEVALSGPRVLYGGGSIVAAWREDLRYTPRKAGYHGGASLAEMTVPVLMFLPSADDLPQGWHELFGPDVTPSWWEPRAKTAPAAPPSPQPKPKARKQKLPEDAVPLFPVEQAAEQRVESLGSRVVATDVYAGQRAFVRKAPDNETVAAVIDALAQADESLPLSTVASVAGRAGRRAEYFVAVLQRLLNVDGYPVISLVDGDRRLKLEREMLRLQFGVREP</sequence>
<dbReference type="Pfam" id="PF08665">
    <property type="entry name" value="PglZ"/>
    <property type="match status" value="1"/>
</dbReference>
<dbReference type="InterPro" id="IPR058880">
    <property type="entry name" value="PglZ_N"/>
</dbReference>
<dbReference type="EMBL" id="JBHUKR010000004">
    <property type="protein sequence ID" value="MFD2415400.1"/>
    <property type="molecule type" value="Genomic_DNA"/>
</dbReference>
<dbReference type="InterPro" id="IPR058882">
    <property type="entry name" value="PglZ_C"/>
</dbReference>
<evidence type="ECO:0000313" key="6">
    <source>
        <dbReference type="Proteomes" id="UP001597417"/>
    </source>
</evidence>
<dbReference type="RefSeq" id="WP_378261160.1">
    <property type="nucleotide sequence ID" value="NZ_JBHUKR010000004.1"/>
</dbReference>
<dbReference type="Pfam" id="PF25862">
    <property type="entry name" value="PglZ_1st"/>
    <property type="match status" value="1"/>
</dbReference>
<evidence type="ECO:0000259" key="3">
    <source>
        <dbReference type="Pfam" id="PF25862"/>
    </source>
</evidence>
<feature type="domain" description="Alkaline phosphatase-like protein PglZ C-terminal" evidence="4">
    <location>
        <begin position="795"/>
        <end position="894"/>
    </location>
</feature>
<dbReference type="InterPro" id="IPR058881">
    <property type="entry name" value="PglZ_2nd"/>
</dbReference>
<organism evidence="5 6">
    <name type="scientific">Amycolatopsis pigmentata</name>
    <dbReference type="NCBI Taxonomy" id="450801"/>
    <lineage>
        <taxon>Bacteria</taxon>
        <taxon>Bacillati</taxon>
        <taxon>Actinomycetota</taxon>
        <taxon>Actinomycetes</taxon>
        <taxon>Pseudonocardiales</taxon>
        <taxon>Pseudonocardiaceae</taxon>
        <taxon>Amycolatopsis</taxon>
    </lineage>
</organism>
<name>A0ABW5FLB9_9PSEU</name>
<evidence type="ECO:0000259" key="4">
    <source>
        <dbReference type="Pfam" id="PF25863"/>
    </source>
</evidence>
<feature type="region of interest" description="Disordered" evidence="1">
    <location>
        <begin position="654"/>
        <end position="678"/>
    </location>
</feature>
<dbReference type="Proteomes" id="UP001597417">
    <property type="component" value="Unassembled WGS sequence"/>
</dbReference>
<accession>A0ABW5FLB9</accession>
<dbReference type="Pfam" id="PF25861">
    <property type="entry name" value="PglZ_2nd"/>
    <property type="match status" value="1"/>
</dbReference>